<dbReference type="InterPro" id="IPR036249">
    <property type="entry name" value="Thioredoxin-like_sf"/>
</dbReference>
<dbReference type="InterPro" id="IPR010296">
    <property type="entry name" value="DUF899_thioredox"/>
</dbReference>
<dbReference type="Gene3D" id="3.40.30.10">
    <property type="entry name" value="Glutaredoxin"/>
    <property type="match status" value="1"/>
</dbReference>
<dbReference type="SUPFAM" id="SSF52833">
    <property type="entry name" value="Thioredoxin-like"/>
    <property type="match status" value="1"/>
</dbReference>
<name>A0ABV7F284_9BURK</name>
<organism evidence="1 2">
    <name type="scientific">Undibacterium arcticum</name>
    <dbReference type="NCBI Taxonomy" id="1762892"/>
    <lineage>
        <taxon>Bacteria</taxon>
        <taxon>Pseudomonadati</taxon>
        <taxon>Pseudomonadota</taxon>
        <taxon>Betaproteobacteria</taxon>
        <taxon>Burkholderiales</taxon>
        <taxon>Oxalobacteraceae</taxon>
        <taxon>Undibacterium</taxon>
    </lineage>
</organism>
<dbReference type="EMBL" id="JBHRTP010000040">
    <property type="protein sequence ID" value="MFC3109039.1"/>
    <property type="molecule type" value="Genomic_DNA"/>
</dbReference>
<protein>
    <submittedName>
        <fullName evidence="1">DUF899 family protein</fullName>
    </submittedName>
</protein>
<gene>
    <name evidence="1" type="ORF">ACFOFO_13905</name>
</gene>
<evidence type="ECO:0000313" key="2">
    <source>
        <dbReference type="Proteomes" id="UP001595530"/>
    </source>
</evidence>
<comment type="caution">
    <text evidence="1">The sequence shown here is derived from an EMBL/GenBank/DDBJ whole genome shotgun (WGS) entry which is preliminary data.</text>
</comment>
<accession>A0ABV7F284</accession>
<dbReference type="Pfam" id="PF05988">
    <property type="entry name" value="DUF899"/>
    <property type="match status" value="1"/>
</dbReference>
<dbReference type="RefSeq" id="WP_390323417.1">
    <property type="nucleotide sequence ID" value="NZ_JBHRTP010000040.1"/>
</dbReference>
<keyword evidence="2" id="KW-1185">Reference proteome</keyword>
<proteinExistence type="predicted"/>
<reference evidence="2" key="1">
    <citation type="journal article" date="2019" name="Int. J. Syst. Evol. Microbiol.">
        <title>The Global Catalogue of Microorganisms (GCM) 10K type strain sequencing project: providing services to taxonomists for standard genome sequencing and annotation.</title>
        <authorList>
            <consortium name="The Broad Institute Genomics Platform"/>
            <consortium name="The Broad Institute Genome Sequencing Center for Infectious Disease"/>
            <person name="Wu L."/>
            <person name="Ma J."/>
        </authorList>
    </citation>
    <scope>NUCLEOTIDE SEQUENCE [LARGE SCALE GENOMIC DNA]</scope>
    <source>
        <strain evidence="2">KCTC 42986</strain>
    </source>
</reference>
<evidence type="ECO:0000313" key="1">
    <source>
        <dbReference type="EMBL" id="MFC3109039.1"/>
    </source>
</evidence>
<dbReference type="Proteomes" id="UP001595530">
    <property type="component" value="Unassembled WGS sequence"/>
</dbReference>
<sequence length="233" mass="26290">MTQLRSATELAAASKPYPNDSAEYRAARIALLAEEIELRRHIERVAVQRRALPPGGEARDYEFNDEAGKTVRMTDLFGIHDTLVTYFWMYGPERERPCPMCTSFLGSIDIPARDISQRIAIAVIGRSPVERQLAFARERGWTNLKFYQTVGDDFARDYRGLASDGSEWPALDIWVRRDGLVRHFWGAELFGTEDPGQDPRGAPDPTPLWNILDLTPAGRGSDWYPKLAYGNAA</sequence>